<dbReference type="PANTHER" id="PTHR47784:SF5">
    <property type="entry name" value="STEROL UPTAKE CONTROL PROTEIN 2"/>
    <property type="match status" value="1"/>
</dbReference>
<feature type="compositionally biased region" description="Polar residues" evidence="1">
    <location>
        <begin position="64"/>
        <end position="90"/>
    </location>
</feature>
<dbReference type="CDD" id="cd00067">
    <property type="entry name" value="GAL4"/>
    <property type="match status" value="1"/>
</dbReference>
<dbReference type="InterPro" id="IPR001138">
    <property type="entry name" value="Zn2Cys6_DnaBD"/>
</dbReference>
<dbReference type="Gene3D" id="4.10.240.10">
    <property type="entry name" value="Zn(2)-C6 fungal-type DNA-binding domain"/>
    <property type="match status" value="1"/>
</dbReference>
<dbReference type="PANTHER" id="PTHR47784">
    <property type="entry name" value="STEROL UPTAKE CONTROL PROTEIN 2"/>
    <property type="match status" value="1"/>
</dbReference>
<comment type="caution">
    <text evidence="3">The sequence shown here is derived from an EMBL/GenBank/DDBJ whole genome shotgun (WGS) entry which is preliminary data.</text>
</comment>
<dbReference type="EMBL" id="JBAHYK010000445">
    <property type="protein sequence ID" value="KAL0573941.1"/>
    <property type="molecule type" value="Genomic_DNA"/>
</dbReference>
<sequence length="399" mass="45662">MSTTSERTRKIRTHRKSRLGCIQCKKRRVKCDEKRPVCGSCERRRTECIFEYYIPDADYGRESSVGTPSDADSGSGSRSPVDSMQITPFNPSVRRPLTPAPFTSLDTTSLKLFYHFCNVTASTISANNAPAALQHLVPQLAFGHPSLMHALLAVAAQHMHHLLGPEPQNTDHDYPSLALAHRSSAALLLPAITDPDIHLLHLGFLSALEYAQASGPETQDIFSIVAFHYNSFKGRHFLTDELAPFNHAFSEHWLFMESNSWIFELRFPQSLHTIYLPDSDFPWPDPDEVRDPDVSKVYKQVTESLFDSWYLIQRPGYELTAAAAWCVRFSEKFYQFLVVERRQRALVLLYYYCYLLSWLTEQEQSCWWARRRSGLSNYVGYVGFLLDEKWANCISLDAT</sequence>
<protein>
    <recommendedName>
        <fullName evidence="2">Zn(2)-C6 fungal-type domain-containing protein</fullName>
    </recommendedName>
</protein>
<dbReference type="PROSITE" id="PS00463">
    <property type="entry name" value="ZN2_CY6_FUNGAL_1"/>
    <property type="match status" value="1"/>
</dbReference>
<proteinExistence type="predicted"/>
<feature type="region of interest" description="Disordered" evidence="1">
    <location>
        <begin position="61"/>
        <end position="93"/>
    </location>
</feature>
<accession>A0ABR3FF57</accession>
<organism evidence="3 4">
    <name type="scientific">Marasmius crinis-equi</name>
    <dbReference type="NCBI Taxonomy" id="585013"/>
    <lineage>
        <taxon>Eukaryota</taxon>
        <taxon>Fungi</taxon>
        <taxon>Dikarya</taxon>
        <taxon>Basidiomycota</taxon>
        <taxon>Agaricomycotina</taxon>
        <taxon>Agaricomycetes</taxon>
        <taxon>Agaricomycetidae</taxon>
        <taxon>Agaricales</taxon>
        <taxon>Marasmiineae</taxon>
        <taxon>Marasmiaceae</taxon>
        <taxon>Marasmius</taxon>
    </lineage>
</organism>
<feature type="domain" description="Zn(2)-C6 fungal-type" evidence="2">
    <location>
        <begin position="20"/>
        <end position="50"/>
    </location>
</feature>
<dbReference type="Pfam" id="PF00172">
    <property type="entry name" value="Zn_clus"/>
    <property type="match status" value="1"/>
</dbReference>
<dbReference type="SUPFAM" id="SSF57701">
    <property type="entry name" value="Zn2/Cys6 DNA-binding domain"/>
    <property type="match status" value="1"/>
</dbReference>
<keyword evidence="4" id="KW-1185">Reference proteome</keyword>
<dbReference type="InterPro" id="IPR021858">
    <property type="entry name" value="Fun_TF"/>
</dbReference>
<gene>
    <name evidence="3" type="ORF">V5O48_008010</name>
</gene>
<evidence type="ECO:0000256" key="1">
    <source>
        <dbReference type="SAM" id="MobiDB-lite"/>
    </source>
</evidence>
<evidence type="ECO:0000313" key="3">
    <source>
        <dbReference type="EMBL" id="KAL0573941.1"/>
    </source>
</evidence>
<evidence type="ECO:0000259" key="2">
    <source>
        <dbReference type="PROSITE" id="PS50048"/>
    </source>
</evidence>
<dbReference type="InterPro" id="IPR053157">
    <property type="entry name" value="Sterol_Uptake_Regulator"/>
</dbReference>
<dbReference type="Proteomes" id="UP001465976">
    <property type="component" value="Unassembled WGS sequence"/>
</dbReference>
<dbReference type="Pfam" id="PF11951">
    <property type="entry name" value="Fungal_trans_2"/>
    <property type="match status" value="1"/>
</dbReference>
<dbReference type="PROSITE" id="PS50048">
    <property type="entry name" value="ZN2_CY6_FUNGAL_2"/>
    <property type="match status" value="1"/>
</dbReference>
<dbReference type="SMART" id="SM00066">
    <property type="entry name" value="GAL4"/>
    <property type="match status" value="1"/>
</dbReference>
<evidence type="ECO:0000313" key="4">
    <source>
        <dbReference type="Proteomes" id="UP001465976"/>
    </source>
</evidence>
<reference evidence="3 4" key="1">
    <citation type="submission" date="2024-02" db="EMBL/GenBank/DDBJ databases">
        <title>A draft genome for the cacao thread blight pathogen Marasmius crinis-equi.</title>
        <authorList>
            <person name="Cohen S.P."/>
            <person name="Baruah I.K."/>
            <person name="Amoako-Attah I."/>
            <person name="Bukari Y."/>
            <person name="Meinhardt L.W."/>
            <person name="Bailey B.A."/>
        </authorList>
    </citation>
    <scope>NUCLEOTIDE SEQUENCE [LARGE SCALE GENOMIC DNA]</scope>
    <source>
        <strain evidence="3 4">GH-76</strain>
    </source>
</reference>
<name>A0ABR3FF57_9AGAR</name>
<dbReference type="InterPro" id="IPR036864">
    <property type="entry name" value="Zn2-C6_fun-type_DNA-bd_sf"/>
</dbReference>